<feature type="domain" description="Helicase ATP-binding" evidence="10">
    <location>
        <begin position="48"/>
        <end position="238"/>
    </location>
</feature>
<evidence type="ECO:0000256" key="5">
    <source>
        <dbReference type="ARBA" id="ARBA00022840"/>
    </source>
</evidence>
<dbReference type="PIRSF" id="PIRSF037307">
    <property type="entry name" value="Lhr-like_helic_prd"/>
    <property type="match status" value="1"/>
</dbReference>
<dbReference type="InterPro" id="IPR011545">
    <property type="entry name" value="DEAD/DEAH_box_helicase_dom"/>
</dbReference>
<dbReference type="AlphaFoldDB" id="A0A348B6V1"/>
<dbReference type="CDD" id="cd17922">
    <property type="entry name" value="DEXHc_LHR-like"/>
    <property type="match status" value="1"/>
</dbReference>
<dbReference type="GO" id="GO:0016887">
    <property type="term" value="F:ATP hydrolysis activity"/>
    <property type="evidence" value="ECO:0007669"/>
    <property type="project" value="TreeGrafter"/>
</dbReference>
<dbReference type="Pfam" id="PF08494">
    <property type="entry name" value="DEAD_assoc"/>
    <property type="match status" value="1"/>
</dbReference>
<evidence type="ECO:0000256" key="9">
    <source>
        <dbReference type="ARBA" id="ARBA00093467"/>
    </source>
</evidence>
<gene>
    <name evidence="13" type="ORF">GCM10007116_11850</name>
    <name evidence="12" type="ORF">HS1genome_2292</name>
</gene>
<dbReference type="Gene3D" id="3.40.50.300">
    <property type="entry name" value="P-loop containing nucleotide triphosphate hydrolases"/>
    <property type="match status" value="2"/>
</dbReference>
<proteinExistence type="inferred from homology"/>
<dbReference type="SUPFAM" id="SSF52540">
    <property type="entry name" value="P-loop containing nucleoside triphosphate hydrolases"/>
    <property type="match status" value="1"/>
</dbReference>
<evidence type="ECO:0000313" key="13">
    <source>
        <dbReference type="EMBL" id="GGT95981.1"/>
    </source>
</evidence>
<dbReference type="Proteomes" id="UP000616143">
    <property type="component" value="Unassembled WGS sequence"/>
</dbReference>
<keyword evidence="2" id="KW-0227">DNA damage</keyword>
<dbReference type="InterPro" id="IPR027417">
    <property type="entry name" value="P-loop_NTPase"/>
</dbReference>
<evidence type="ECO:0000259" key="10">
    <source>
        <dbReference type="PROSITE" id="PS51192"/>
    </source>
</evidence>
<reference evidence="12" key="3">
    <citation type="journal article" date="2019" name="BMC Res. Notes">
        <title>Complete genome sequence of the Sulfodiicoccus acidiphilus strain HS-1T, the first crenarchaeon that lacks polB3, isolated from an acidic hot spring in Ohwaku-dani, Hakone, Japan.</title>
        <authorList>
            <person name="Sakai H.D."/>
            <person name="Kurosawa N."/>
        </authorList>
    </citation>
    <scope>NUCLEOTIDE SEQUENCE</scope>
    <source>
        <strain evidence="12">HS-1</strain>
    </source>
</reference>
<organism evidence="12 14">
    <name type="scientific">Sulfodiicoccus acidiphilus</name>
    <dbReference type="NCBI Taxonomy" id="1670455"/>
    <lineage>
        <taxon>Archaea</taxon>
        <taxon>Thermoproteota</taxon>
        <taxon>Thermoprotei</taxon>
        <taxon>Sulfolobales</taxon>
        <taxon>Sulfolobaceae</taxon>
        <taxon>Sulfodiicoccus</taxon>
    </lineage>
</organism>
<dbReference type="EMBL" id="BMQS01000010">
    <property type="protein sequence ID" value="GGT95981.1"/>
    <property type="molecule type" value="Genomic_DNA"/>
</dbReference>
<dbReference type="PROSITE" id="PS51192">
    <property type="entry name" value="HELICASE_ATP_BIND_1"/>
    <property type="match status" value="1"/>
</dbReference>
<comment type="similarity">
    <text evidence="9">Belongs to the Lhr helicase family. Lhr-Core subfamily.</text>
</comment>
<dbReference type="Pfam" id="PF00271">
    <property type="entry name" value="Helicase_C"/>
    <property type="match status" value="1"/>
</dbReference>
<dbReference type="InterPro" id="IPR017170">
    <property type="entry name" value="Lhr-like"/>
</dbReference>
<dbReference type="SMART" id="SM00490">
    <property type="entry name" value="HELICc"/>
    <property type="match status" value="1"/>
</dbReference>
<keyword evidence="8" id="KW-0413">Isomerase</keyword>
<evidence type="ECO:0000313" key="12">
    <source>
        <dbReference type="EMBL" id="BBD73903.1"/>
    </source>
</evidence>
<keyword evidence="7" id="KW-0234">DNA repair</keyword>
<dbReference type="InterPro" id="IPR001650">
    <property type="entry name" value="Helicase_C-like"/>
</dbReference>
<reference evidence="13" key="1">
    <citation type="journal article" date="2014" name="Int. J. Syst. Evol. Microbiol.">
        <title>Complete genome sequence of Corynebacterium casei LMG S-19264T (=DSM 44701T), isolated from a smear-ripened cheese.</title>
        <authorList>
            <consortium name="US DOE Joint Genome Institute (JGI-PGF)"/>
            <person name="Walter F."/>
            <person name="Albersmeier A."/>
            <person name="Kalinowski J."/>
            <person name="Ruckert C."/>
        </authorList>
    </citation>
    <scope>NUCLEOTIDE SEQUENCE</scope>
    <source>
        <strain evidence="13">JCM 31740</strain>
    </source>
</reference>
<keyword evidence="5" id="KW-0067">ATP-binding</keyword>
<dbReference type="SMART" id="SM00487">
    <property type="entry name" value="DEXDc"/>
    <property type="match status" value="1"/>
</dbReference>
<reference evidence="14" key="2">
    <citation type="submission" date="2018-04" db="EMBL/GenBank/DDBJ databases">
        <title>Complete genome sequence of Sulfodiicoccus acidiphilus strain HS-1.</title>
        <authorList>
            <person name="Sakai H.D."/>
            <person name="Kurosawa N."/>
        </authorList>
    </citation>
    <scope>NUCLEOTIDE SEQUENCE [LARGE SCALE GENOMIC DNA]</scope>
    <source>
        <strain evidence="14">HS-1</strain>
    </source>
</reference>
<dbReference type="GO" id="GO:0004386">
    <property type="term" value="F:helicase activity"/>
    <property type="evidence" value="ECO:0007669"/>
    <property type="project" value="UniProtKB-KW"/>
</dbReference>
<evidence type="ECO:0000256" key="4">
    <source>
        <dbReference type="ARBA" id="ARBA00022806"/>
    </source>
</evidence>
<name>A0A348B6V1_9CREN</name>
<evidence type="ECO:0000259" key="11">
    <source>
        <dbReference type="PROSITE" id="PS51194"/>
    </source>
</evidence>
<keyword evidence="3" id="KW-0378">Hydrolase</keyword>
<dbReference type="PANTHER" id="PTHR47962:SF6">
    <property type="entry name" value="LARGE HELICASE-RELATED PROTEIN"/>
    <property type="match status" value="1"/>
</dbReference>
<dbReference type="CDD" id="cd18796">
    <property type="entry name" value="SF2_C_LHR"/>
    <property type="match status" value="1"/>
</dbReference>
<accession>A0A348B6V1</accession>
<dbReference type="Pfam" id="PF00270">
    <property type="entry name" value="DEAD"/>
    <property type="match status" value="1"/>
</dbReference>
<keyword evidence="14" id="KW-1185">Reference proteome</keyword>
<dbReference type="Pfam" id="PF19306">
    <property type="entry name" value="WHD_Lhr"/>
    <property type="match status" value="1"/>
</dbReference>
<dbReference type="EMBL" id="AP018553">
    <property type="protein sequence ID" value="BBD73903.1"/>
    <property type="molecule type" value="Genomic_DNA"/>
</dbReference>
<dbReference type="InterPro" id="IPR014001">
    <property type="entry name" value="Helicase_ATP-bd"/>
</dbReference>
<evidence type="ECO:0000256" key="2">
    <source>
        <dbReference type="ARBA" id="ARBA00022763"/>
    </source>
</evidence>
<reference evidence="13" key="4">
    <citation type="submission" date="2020-09" db="EMBL/GenBank/DDBJ databases">
        <authorList>
            <person name="Sun Q."/>
            <person name="Ohkuma M."/>
        </authorList>
    </citation>
    <scope>NUCLEOTIDE SEQUENCE</scope>
    <source>
        <strain evidence="13">JCM 31740</strain>
    </source>
</reference>
<keyword evidence="1" id="KW-0547">Nucleotide-binding</keyword>
<dbReference type="GO" id="GO:0140097">
    <property type="term" value="F:catalytic activity, acting on DNA"/>
    <property type="evidence" value="ECO:0007669"/>
    <property type="project" value="UniProtKB-ARBA"/>
</dbReference>
<dbReference type="PROSITE" id="PS51194">
    <property type="entry name" value="HELICASE_CTER"/>
    <property type="match status" value="1"/>
</dbReference>
<evidence type="ECO:0000256" key="6">
    <source>
        <dbReference type="ARBA" id="ARBA00023125"/>
    </source>
</evidence>
<dbReference type="KEGG" id="sacd:HS1genome_2292"/>
<dbReference type="GO" id="GO:0006281">
    <property type="term" value="P:DNA repair"/>
    <property type="evidence" value="ECO:0007669"/>
    <property type="project" value="UniProtKB-KW"/>
</dbReference>
<protein>
    <submittedName>
        <fullName evidence="12">Helicase</fullName>
    </submittedName>
</protein>
<feature type="domain" description="Helicase C-terminal" evidence="11">
    <location>
        <begin position="272"/>
        <end position="423"/>
    </location>
</feature>
<evidence type="ECO:0000256" key="8">
    <source>
        <dbReference type="ARBA" id="ARBA00023235"/>
    </source>
</evidence>
<evidence type="ECO:0000256" key="3">
    <source>
        <dbReference type="ARBA" id="ARBA00022801"/>
    </source>
</evidence>
<keyword evidence="4 12" id="KW-0347">Helicase</keyword>
<dbReference type="InterPro" id="IPR052511">
    <property type="entry name" value="ATP-dep_Helicase"/>
</dbReference>
<evidence type="ECO:0000256" key="1">
    <source>
        <dbReference type="ARBA" id="ARBA00022741"/>
    </source>
</evidence>
<dbReference type="NCBIfam" id="NF010338">
    <property type="entry name" value="PRK13767.1"/>
    <property type="match status" value="1"/>
</dbReference>
<dbReference type="InterPro" id="IPR045628">
    <property type="entry name" value="Lhr_WH_dom"/>
</dbReference>
<dbReference type="GO" id="GO:0005524">
    <property type="term" value="F:ATP binding"/>
    <property type="evidence" value="ECO:0007669"/>
    <property type="project" value="UniProtKB-KW"/>
</dbReference>
<sequence>MSLYTCLIMSVPRVTREDQEILSTLRPYVSSWFSRKYGTFTPPQRAAIPLIKQGRNVLISSPTGTGKTLSAFLAVLDELFALGESGKLEDRVYALYVSPLRALGNDMRRNLLEPLMEIRSAASIPEIRVAVRTGDTPSYQRQKMLRTPPHILITTPESFGIALASPRFRQVISNVKWLIVDEIHELASNKRGAHLSGLIEVYESLVVRRAVVRIGLSATVSPLTEVAKYLGGKDVEIVDARFVKPADIRVVSPVRDLVRADEGEVQSGIYKTMADLIRRHRTTLVFTNTRSATERVAYKLAKALDGVITPEEIGVHHSSLSRDIRLEVEEKLKRGELKAVISSTSLELGIDIGYLDLVVLLGSPKSVSRLLQRIGRAGHHIRRESKGRIIVVDRDDLVECSVLAQLARDRKIDSVHIPMNPLDVLSQVIMLSSLIEPLTADELYNLVRRSYNFSTLSREDFDVVLNYLLGKFGLEERKIYAKLRIDENGKVRPKGLLRMMYYMNSGTIPDQAHVPVFTERRKYVGNLEEEFVELLTPGDIFVLGGRTYEFLGSRGGQGILVRDAEGQRPTVPSWFSEMLPLAFDSALEVGKFRGTIADMIKQGKDEEEVVSYLQSSYKVSSWAARSIYRYILEEYLFTGGLVPKDDLVLIEVYDDEEGRRNLVFHTLYGRRTVDALSRAVASVVTDDLGVDVKLSVTDNGFVITLPEKANYDPKQALMKLDPSSLYEVLSRVIMRTEMLKRRFRHCAERSFMILRNYKGTELRIDRRQMRVQAVLDVIKELDEFPVLKETIREILEDYMDIAKARWVLSGIKEGKIRVEAVGPNSVPSPFAHNMLLKEYGDIVLAEDKRDLLRKLHDKVIDFLRQKGFDVQLKYTSIDEPEASDEAST</sequence>
<dbReference type="PANTHER" id="PTHR47962">
    <property type="entry name" value="ATP-DEPENDENT HELICASE LHR-RELATED-RELATED"/>
    <property type="match status" value="1"/>
</dbReference>
<keyword evidence="6" id="KW-0238">DNA-binding</keyword>
<dbReference type="InterPro" id="IPR013701">
    <property type="entry name" value="Lhr-like_DEAD/DEAH_assoc"/>
</dbReference>
<dbReference type="GO" id="GO:0003677">
    <property type="term" value="F:DNA binding"/>
    <property type="evidence" value="ECO:0007669"/>
    <property type="project" value="UniProtKB-KW"/>
</dbReference>
<evidence type="ECO:0000313" key="14">
    <source>
        <dbReference type="Proteomes" id="UP000276741"/>
    </source>
</evidence>
<evidence type="ECO:0000256" key="7">
    <source>
        <dbReference type="ARBA" id="ARBA00023204"/>
    </source>
</evidence>
<dbReference type="Proteomes" id="UP000276741">
    <property type="component" value="Chromosome"/>
</dbReference>